<keyword evidence="2 5" id="KW-0521">NADP</keyword>
<evidence type="ECO:0000256" key="5">
    <source>
        <dbReference type="PIRSR" id="PIRSR611284-2"/>
    </source>
</evidence>
<sequence>MDYKNKNAVITGAGRGIGKAIATAFAKAGANIVILEKNEDKDNKLKEEFSSYPGTFTYISIDISDYNAVLDAFAKITEKLGSIDILVNNAGITRDNLLIRMEEKDWDDVINTNLKGTFNCCKAAIPVMMKKRYGKIINIASVIGEIGNAGQINYAASKAGIIGLTKSLAKEVARRNITVNAIAPGFIETSMTKSLPENVVEDYLKSIPERKLGKPEDIANVVLFLSSEAANYITGQVINVDGGLVM</sequence>
<proteinExistence type="inferred from homology"/>
<dbReference type="NCBIfam" id="TIGR01830">
    <property type="entry name" value="3oxo_ACP_reduc"/>
    <property type="match status" value="1"/>
</dbReference>
<name>A0A660S7X1_UNCT6</name>
<keyword evidence="6" id="KW-0444">Lipid biosynthesis</keyword>
<protein>
    <recommendedName>
        <fullName evidence="6">3-oxoacyl-[acyl-carrier-protein] reductase</fullName>
        <ecNumber evidence="6">1.1.1.100</ecNumber>
    </recommendedName>
</protein>
<dbReference type="EMBL" id="QNBC01000111">
    <property type="protein sequence ID" value="RKX65096.1"/>
    <property type="molecule type" value="Genomic_DNA"/>
</dbReference>
<dbReference type="InterPro" id="IPR020904">
    <property type="entry name" value="Sc_DH/Rdtase_CS"/>
</dbReference>
<evidence type="ECO:0000313" key="8">
    <source>
        <dbReference type="EMBL" id="RKX65096.1"/>
    </source>
</evidence>
<dbReference type="UniPathway" id="UPA00094"/>
<dbReference type="InterPro" id="IPR036291">
    <property type="entry name" value="NAD(P)-bd_dom_sf"/>
</dbReference>
<keyword evidence="6" id="KW-0275">Fatty acid biosynthesis</keyword>
<comment type="function">
    <text evidence="6">Catalyzes the NADPH-dependent reduction of beta-ketoacyl-ACP substrates to beta-hydroxyacyl-ACP products, the first reductive step in the elongation cycle of fatty acid biosynthesis.</text>
</comment>
<evidence type="ECO:0000256" key="1">
    <source>
        <dbReference type="ARBA" id="ARBA00006484"/>
    </source>
</evidence>
<dbReference type="PANTHER" id="PTHR42879">
    <property type="entry name" value="3-OXOACYL-(ACYL-CARRIER-PROTEIN) REDUCTASE"/>
    <property type="match status" value="1"/>
</dbReference>
<comment type="subunit">
    <text evidence="6">Homotetramer.</text>
</comment>
<dbReference type="PANTHER" id="PTHR42879:SF2">
    <property type="entry name" value="3-OXOACYL-[ACYL-CARRIER-PROTEIN] REDUCTASE FABG"/>
    <property type="match status" value="1"/>
</dbReference>
<dbReference type="GO" id="GO:0006633">
    <property type="term" value="P:fatty acid biosynthetic process"/>
    <property type="evidence" value="ECO:0007669"/>
    <property type="project" value="UniProtKB-UniPathway"/>
</dbReference>
<dbReference type="InterPro" id="IPR011284">
    <property type="entry name" value="3oxo_ACP_reduc"/>
</dbReference>
<dbReference type="Gene3D" id="3.40.50.720">
    <property type="entry name" value="NAD(P)-binding Rossmann-like Domain"/>
    <property type="match status" value="1"/>
</dbReference>
<comment type="similarity">
    <text evidence="1 6">Belongs to the short-chain dehydrogenases/reductases (SDR) family.</text>
</comment>
<reference evidence="8 9" key="1">
    <citation type="submission" date="2018-06" db="EMBL/GenBank/DDBJ databases">
        <title>Extensive metabolic versatility and redundancy in microbially diverse, dynamic hydrothermal sediments.</title>
        <authorList>
            <person name="Dombrowski N."/>
            <person name="Teske A."/>
            <person name="Baker B.J."/>
        </authorList>
    </citation>
    <scope>NUCLEOTIDE SEQUENCE [LARGE SCALE GENOMIC DNA]</scope>
    <source>
        <strain evidence="8">B35_G9</strain>
    </source>
</reference>
<dbReference type="Proteomes" id="UP000282321">
    <property type="component" value="Unassembled WGS sequence"/>
</dbReference>
<organism evidence="8 9">
    <name type="scientific">candidate division TA06 bacterium</name>
    <dbReference type="NCBI Taxonomy" id="2250710"/>
    <lineage>
        <taxon>Bacteria</taxon>
        <taxon>Bacteria division TA06</taxon>
    </lineage>
</organism>
<dbReference type="InterPro" id="IPR050259">
    <property type="entry name" value="SDR"/>
</dbReference>
<evidence type="ECO:0000256" key="6">
    <source>
        <dbReference type="RuleBase" id="RU366074"/>
    </source>
</evidence>
<gene>
    <name evidence="8" type="ORF">DRP44_07055</name>
</gene>
<comment type="pathway">
    <text evidence="6">Lipid metabolism; fatty acid biosynthesis.</text>
</comment>
<dbReference type="Pfam" id="PF13561">
    <property type="entry name" value="adh_short_C2"/>
    <property type="match status" value="1"/>
</dbReference>
<dbReference type="EC" id="1.1.1.100" evidence="6"/>
<comment type="catalytic activity">
    <reaction evidence="6">
        <text>a (3R)-hydroxyacyl-[ACP] + NADP(+) = a 3-oxoacyl-[ACP] + NADPH + H(+)</text>
        <dbReference type="Rhea" id="RHEA:17397"/>
        <dbReference type="Rhea" id="RHEA-COMP:9916"/>
        <dbReference type="Rhea" id="RHEA-COMP:9945"/>
        <dbReference type="ChEBI" id="CHEBI:15378"/>
        <dbReference type="ChEBI" id="CHEBI:57783"/>
        <dbReference type="ChEBI" id="CHEBI:58349"/>
        <dbReference type="ChEBI" id="CHEBI:78776"/>
        <dbReference type="ChEBI" id="CHEBI:78827"/>
        <dbReference type="EC" id="1.1.1.100"/>
    </reaction>
</comment>
<feature type="active site" description="Proton acceptor" evidence="4">
    <location>
        <position position="154"/>
    </location>
</feature>
<feature type="binding site" evidence="5">
    <location>
        <position position="89"/>
    </location>
    <ligand>
        <name>NADP(+)</name>
        <dbReference type="ChEBI" id="CHEBI:58349"/>
    </ligand>
</feature>
<dbReference type="GO" id="GO:0004316">
    <property type="term" value="F:3-oxoacyl-[acyl-carrier-protein] reductase (NADPH) activity"/>
    <property type="evidence" value="ECO:0007669"/>
    <property type="project" value="UniProtKB-UniRule"/>
</dbReference>
<dbReference type="PROSITE" id="PS00061">
    <property type="entry name" value="ADH_SHORT"/>
    <property type="match status" value="1"/>
</dbReference>
<dbReference type="SMART" id="SM00822">
    <property type="entry name" value="PKS_KR"/>
    <property type="match status" value="1"/>
</dbReference>
<dbReference type="NCBIfam" id="NF005559">
    <property type="entry name" value="PRK07231.1"/>
    <property type="match status" value="1"/>
</dbReference>
<evidence type="ECO:0000256" key="4">
    <source>
        <dbReference type="PIRSR" id="PIRSR611284-1"/>
    </source>
</evidence>
<feature type="binding site" evidence="5">
    <location>
        <begin position="12"/>
        <end position="15"/>
    </location>
    <ligand>
        <name>NADP(+)</name>
        <dbReference type="ChEBI" id="CHEBI:58349"/>
    </ligand>
</feature>
<dbReference type="InterPro" id="IPR057326">
    <property type="entry name" value="KR_dom"/>
</dbReference>
<dbReference type="FunFam" id="3.40.50.720:FF:000115">
    <property type="entry name" value="3-oxoacyl-[acyl-carrier-protein] reductase FabG"/>
    <property type="match status" value="1"/>
</dbReference>
<dbReference type="NCBIfam" id="NF009466">
    <property type="entry name" value="PRK12826.1-2"/>
    <property type="match status" value="1"/>
</dbReference>
<dbReference type="GO" id="GO:0051287">
    <property type="term" value="F:NAD binding"/>
    <property type="evidence" value="ECO:0007669"/>
    <property type="project" value="UniProtKB-UniRule"/>
</dbReference>
<feature type="binding site" evidence="5">
    <location>
        <position position="187"/>
    </location>
    <ligand>
        <name>NADP(+)</name>
        <dbReference type="ChEBI" id="CHEBI:58349"/>
    </ligand>
</feature>
<comment type="caution">
    <text evidence="8">The sequence shown here is derived from an EMBL/GenBank/DDBJ whole genome shotgun (WGS) entry which is preliminary data.</text>
</comment>
<dbReference type="InterPro" id="IPR002347">
    <property type="entry name" value="SDR_fam"/>
</dbReference>
<dbReference type="PRINTS" id="PR00080">
    <property type="entry name" value="SDRFAMILY"/>
</dbReference>
<dbReference type="SUPFAM" id="SSF51735">
    <property type="entry name" value="NAD(P)-binding Rossmann-fold domains"/>
    <property type="match status" value="1"/>
</dbReference>
<evidence type="ECO:0000259" key="7">
    <source>
        <dbReference type="SMART" id="SM00822"/>
    </source>
</evidence>
<dbReference type="NCBIfam" id="NF004198">
    <property type="entry name" value="PRK05653.1-3"/>
    <property type="match status" value="1"/>
</dbReference>
<keyword evidence="6" id="KW-0276">Fatty acid metabolism</keyword>
<feature type="domain" description="Ketoreductase" evidence="7">
    <location>
        <begin position="6"/>
        <end position="185"/>
    </location>
</feature>
<evidence type="ECO:0000313" key="9">
    <source>
        <dbReference type="Proteomes" id="UP000282321"/>
    </source>
</evidence>
<dbReference type="PRINTS" id="PR00081">
    <property type="entry name" value="GDHRDH"/>
</dbReference>
<evidence type="ECO:0000256" key="2">
    <source>
        <dbReference type="ARBA" id="ARBA00022857"/>
    </source>
</evidence>
<feature type="binding site" evidence="5">
    <location>
        <begin position="154"/>
        <end position="158"/>
    </location>
    <ligand>
        <name>NADP(+)</name>
        <dbReference type="ChEBI" id="CHEBI:58349"/>
    </ligand>
</feature>
<accession>A0A660S7X1</accession>
<keyword evidence="3 6" id="KW-0560">Oxidoreductase</keyword>
<dbReference type="CDD" id="cd05333">
    <property type="entry name" value="BKR_SDR_c"/>
    <property type="match status" value="1"/>
</dbReference>
<dbReference type="AlphaFoldDB" id="A0A660S7X1"/>
<evidence type="ECO:0000256" key="3">
    <source>
        <dbReference type="ARBA" id="ARBA00023002"/>
    </source>
</evidence>
<keyword evidence="6" id="KW-0443">Lipid metabolism</keyword>